<feature type="domain" description="N-acetyltransferase" evidence="5">
    <location>
        <begin position="154"/>
        <end position="311"/>
    </location>
</feature>
<evidence type="ECO:0000256" key="2">
    <source>
        <dbReference type="ARBA" id="ARBA00023315"/>
    </source>
</evidence>
<keyword evidence="7" id="KW-1185">Reference proteome</keyword>
<evidence type="ECO:0000313" key="6">
    <source>
        <dbReference type="EMBL" id="GAA1512086.1"/>
    </source>
</evidence>
<dbReference type="PROSITE" id="PS51186">
    <property type="entry name" value="GNAT"/>
    <property type="match status" value="1"/>
</dbReference>
<feature type="region of interest" description="Disordered" evidence="3">
    <location>
        <begin position="1"/>
        <end position="38"/>
    </location>
</feature>
<accession>A0ABN2A8B8</accession>
<proteinExistence type="predicted"/>
<evidence type="ECO:0000259" key="5">
    <source>
        <dbReference type="PROSITE" id="PS51186"/>
    </source>
</evidence>
<evidence type="ECO:0000256" key="3">
    <source>
        <dbReference type="SAM" id="MobiDB-lite"/>
    </source>
</evidence>
<dbReference type="PANTHER" id="PTHR43072">
    <property type="entry name" value="N-ACETYLTRANSFERASE"/>
    <property type="match status" value="1"/>
</dbReference>
<dbReference type="SUPFAM" id="SSF55729">
    <property type="entry name" value="Acyl-CoA N-acyltransferases (Nat)"/>
    <property type="match status" value="1"/>
</dbReference>
<name>A0ABN2A8B8_9ACTN</name>
<dbReference type="Gene3D" id="3.40.630.30">
    <property type="match status" value="1"/>
</dbReference>
<feature type="compositionally biased region" description="Polar residues" evidence="3">
    <location>
        <begin position="1"/>
        <end position="10"/>
    </location>
</feature>
<dbReference type="CDD" id="cd00090">
    <property type="entry name" value="HTH_ARSR"/>
    <property type="match status" value="1"/>
</dbReference>
<dbReference type="Gene3D" id="1.10.10.10">
    <property type="entry name" value="Winged helix-like DNA-binding domain superfamily/Winged helix DNA-binding domain"/>
    <property type="match status" value="1"/>
</dbReference>
<evidence type="ECO:0000313" key="7">
    <source>
        <dbReference type="Proteomes" id="UP001500842"/>
    </source>
</evidence>
<keyword evidence="1" id="KW-0808">Transferase</keyword>
<dbReference type="InterPro" id="IPR000182">
    <property type="entry name" value="GNAT_dom"/>
</dbReference>
<dbReference type="Pfam" id="PF00583">
    <property type="entry name" value="Acetyltransf_1"/>
    <property type="match status" value="1"/>
</dbReference>
<keyword evidence="2" id="KW-0012">Acyltransferase</keyword>
<dbReference type="SMART" id="SM00418">
    <property type="entry name" value="HTH_ARSR"/>
    <property type="match status" value="1"/>
</dbReference>
<sequence>MTSSSVTDTQAAPEDAAAQPTGSLPGGPSLPLLDAGERRETPGLGKAEAEGYAEWFAVLADPTRVRLLHTVSTSPAGAMRIGDLAAALGVSQSTCSHHVELLKKVGFVVVDKVGTASMVSVNAACCTGLPHAADVIMGTLSSPPCCPEDLPADVTIRLVTDADMSAVLAIYDEGLATRNATFETALPTAQQLRDRWLPDLAWVAELNGEVVGWTAVTPVSARDCYAGVGESSVYVAAAARGRGVGKALLYTQVTGADGAGLWTLQTSIFPENRASIALHHSAGYRTLAVRTRIAQLDGVWRDTVLLERRSEIN</sequence>
<dbReference type="InterPro" id="IPR036388">
    <property type="entry name" value="WH-like_DNA-bd_sf"/>
</dbReference>
<reference evidence="6 7" key="1">
    <citation type="journal article" date="2019" name="Int. J. Syst. Evol. Microbiol.">
        <title>The Global Catalogue of Microorganisms (GCM) 10K type strain sequencing project: providing services to taxonomists for standard genome sequencing and annotation.</title>
        <authorList>
            <consortium name="The Broad Institute Genomics Platform"/>
            <consortium name="The Broad Institute Genome Sequencing Center for Infectious Disease"/>
            <person name="Wu L."/>
            <person name="Ma J."/>
        </authorList>
    </citation>
    <scope>NUCLEOTIDE SEQUENCE [LARGE SCALE GENOMIC DNA]</scope>
    <source>
        <strain evidence="6 7">JCM 14942</strain>
    </source>
</reference>
<comment type="caution">
    <text evidence="6">The sequence shown here is derived from an EMBL/GenBank/DDBJ whole genome shotgun (WGS) entry which is preliminary data.</text>
</comment>
<evidence type="ECO:0008006" key="8">
    <source>
        <dbReference type="Google" id="ProtNLM"/>
    </source>
</evidence>
<dbReference type="NCBIfam" id="NF033788">
    <property type="entry name" value="HTH_metalloreg"/>
    <property type="match status" value="1"/>
</dbReference>
<dbReference type="InterPro" id="IPR016181">
    <property type="entry name" value="Acyl_CoA_acyltransferase"/>
</dbReference>
<feature type="domain" description="HTH arsR-type" evidence="4">
    <location>
        <begin position="44"/>
        <end position="147"/>
    </location>
</feature>
<gene>
    <name evidence="6" type="ORF">GCM10009788_15750</name>
</gene>
<dbReference type="InterPro" id="IPR011991">
    <property type="entry name" value="ArsR-like_HTH"/>
</dbReference>
<dbReference type="SUPFAM" id="SSF46785">
    <property type="entry name" value="Winged helix' DNA-binding domain"/>
    <property type="match status" value="1"/>
</dbReference>
<dbReference type="EMBL" id="BAAAOR010000013">
    <property type="protein sequence ID" value="GAA1512086.1"/>
    <property type="molecule type" value="Genomic_DNA"/>
</dbReference>
<dbReference type="PANTHER" id="PTHR43072:SF23">
    <property type="entry name" value="UPF0039 PROTEIN C11D3.02C"/>
    <property type="match status" value="1"/>
</dbReference>
<dbReference type="CDD" id="cd04301">
    <property type="entry name" value="NAT_SF"/>
    <property type="match status" value="1"/>
</dbReference>
<feature type="compositionally biased region" description="Low complexity" evidence="3">
    <location>
        <begin position="22"/>
        <end position="33"/>
    </location>
</feature>
<protein>
    <recommendedName>
        <fullName evidence="8">L-amino acid N-acyltransferase YncA</fullName>
    </recommendedName>
</protein>
<dbReference type="Pfam" id="PF12840">
    <property type="entry name" value="HTH_20"/>
    <property type="match status" value="1"/>
</dbReference>
<dbReference type="InterPro" id="IPR036390">
    <property type="entry name" value="WH_DNA-bd_sf"/>
</dbReference>
<evidence type="ECO:0000256" key="1">
    <source>
        <dbReference type="ARBA" id="ARBA00022679"/>
    </source>
</evidence>
<evidence type="ECO:0000259" key="4">
    <source>
        <dbReference type="PROSITE" id="PS50987"/>
    </source>
</evidence>
<dbReference type="PRINTS" id="PR00778">
    <property type="entry name" value="HTHARSR"/>
</dbReference>
<dbReference type="PROSITE" id="PS50987">
    <property type="entry name" value="HTH_ARSR_2"/>
    <property type="match status" value="1"/>
</dbReference>
<dbReference type="InterPro" id="IPR001845">
    <property type="entry name" value="HTH_ArsR_DNA-bd_dom"/>
</dbReference>
<dbReference type="Proteomes" id="UP001500842">
    <property type="component" value="Unassembled WGS sequence"/>
</dbReference>
<dbReference type="RefSeq" id="WP_141003294.1">
    <property type="nucleotide sequence ID" value="NZ_BAAAOR010000013.1"/>
</dbReference>
<organism evidence="6 7">
    <name type="scientific">Nocardioides humi</name>
    <dbReference type="NCBI Taxonomy" id="449461"/>
    <lineage>
        <taxon>Bacteria</taxon>
        <taxon>Bacillati</taxon>
        <taxon>Actinomycetota</taxon>
        <taxon>Actinomycetes</taxon>
        <taxon>Propionibacteriales</taxon>
        <taxon>Nocardioidaceae</taxon>
        <taxon>Nocardioides</taxon>
    </lineage>
</organism>